<proteinExistence type="predicted"/>
<dbReference type="RefSeq" id="WP_143733026.1">
    <property type="nucleotide sequence ID" value="NZ_FTPS01000001.1"/>
</dbReference>
<gene>
    <name evidence="1" type="ORF">SAMN05421849_1622</name>
</gene>
<dbReference type="STRING" id="515897.SAMN05421849_1622"/>
<evidence type="ECO:0000313" key="1">
    <source>
        <dbReference type="EMBL" id="SIT82126.1"/>
    </source>
</evidence>
<name>A0A1R3WUK5_9RHOB</name>
<dbReference type="Proteomes" id="UP000192455">
    <property type="component" value="Unassembled WGS sequence"/>
</dbReference>
<evidence type="ECO:0000313" key="2">
    <source>
        <dbReference type="Proteomes" id="UP000192455"/>
    </source>
</evidence>
<dbReference type="AlphaFoldDB" id="A0A1R3WUK5"/>
<organism evidence="1 2">
    <name type="scientific">Pontibaca methylaminivorans</name>
    <dbReference type="NCBI Taxonomy" id="515897"/>
    <lineage>
        <taxon>Bacteria</taxon>
        <taxon>Pseudomonadati</taxon>
        <taxon>Pseudomonadota</taxon>
        <taxon>Alphaproteobacteria</taxon>
        <taxon>Rhodobacterales</taxon>
        <taxon>Roseobacteraceae</taxon>
        <taxon>Pontibaca</taxon>
    </lineage>
</organism>
<dbReference type="InterPro" id="IPR045389">
    <property type="entry name" value="DUF6522"/>
</dbReference>
<reference evidence="1 2" key="1">
    <citation type="submission" date="2017-01" db="EMBL/GenBank/DDBJ databases">
        <authorList>
            <person name="Mah S.A."/>
            <person name="Swanson W.J."/>
            <person name="Moy G.W."/>
            <person name="Vacquier V.D."/>
        </authorList>
    </citation>
    <scope>NUCLEOTIDE SEQUENCE [LARGE SCALE GENOMIC DNA]</scope>
    <source>
        <strain evidence="1 2">DSM 21219</strain>
    </source>
</reference>
<sequence length="86" mass="9254">MSFTLMADGRTVIDTAALAEAFGTTAEEFETRLHTGAISHWFERGDGDQDNRALPVFFAADSNTRVELDDGGRPRVAAPAPAGMVR</sequence>
<dbReference type="EMBL" id="FTPS01000001">
    <property type="protein sequence ID" value="SIT82126.1"/>
    <property type="molecule type" value="Genomic_DNA"/>
</dbReference>
<keyword evidence="2" id="KW-1185">Reference proteome</keyword>
<protein>
    <submittedName>
        <fullName evidence="1">Uncharacterized protein</fullName>
    </submittedName>
</protein>
<accession>A0A1R3WUK5</accession>
<dbReference type="Pfam" id="PF20132">
    <property type="entry name" value="DUF6522"/>
    <property type="match status" value="1"/>
</dbReference>